<dbReference type="InterPro" id="IPR050327">
    <property type="entry name" value="Proton-linked_MCT"/>
</dbReference>
<keyword evidence="2" id="KW-0812">Transmembrane</keyword>
<evidence type="ECO:0000313" key="5">
    <source>
        <dbReference type="Proteomes" id="UP000011632"/>
    </source>
</evidence>
<evidence type="ECO:0000256" key="2">
    <source>
        <dbReference type="SAM" id="Phobius"/>
    </source>
</evidence>
<accession>L9Y9T3</accession>
<dbReference type="Pfam" id="PF07690">
    <property type="entry name" value="MFS_1"/>
    <property type="match status" value="1"/>
</dbReference>
<feature type="region of interest" description="Disordered" evidence="1">
    <location>
        <begin position="52"/>
        <end position="71"/>
    </location>
</feature>
<dbReference type="PANTHER" id="PTHR11360">
    <property type="entry name" value="MONOCARBOXYLATE TRANSPORTER"/>
    <property type="match status" value="1"/>
</dbReference>
<keyword evidence="2" id="KW-0472">Membrane</keyword>
<dbReference type="InterPro" id="IPR036259">
    <property type="entry name" value="MFS_trans_sf"/>
</dbReference>
<feature type="transmembrane region" description="Helical" evidence="2">
    <location>
        <begin position="345"/>
        <end position="364"/>
    </location>
</feature>
<gene>
    <name evidence="4" type="ORF">C489_02351</name>
</gene>
<reference evidence="4 5" key="1">
    <citation type="journal article" date="2014" name="PLoS Genet.">
        <title>Phylogenetically driven sequencing of extremely halophilic archaea reveals strategies for static and dynamic osmo-response.</title>
        <authorList>
            <person name="Becker E.A."/>
            <person name="Seitzer P.M."/>
            <person name="Tritt A."/>
            <person name="Larsen D."/>
            <person name="Krusor M."/>
            <person name="Yao A.I."/>
            <person name="Wu D."/>
            <person name="Madern D."/>
            <person name="Eisen J.A."/>
            <person name="Darling A.E."/>
            <person name="Facciotti M.T."/>
        </authorList>
    </citation>
    <scope>NUCLEOTIDE SEQUENCE [LARGE SCALE GENOMIC DNA]</scope>
    <source>
        <strain evidence="4 5">JCM 10478</strain>
    </source>
</reference>
<dbReference type="PROSITE" id="PS50850">
    <property type="entry name" value="MFS"/>
    <property type="match status" value="1"/>
</dbReference>
<feature type="transmembrane region" description="Helical" evidence="2">
    <location>
        <begin position="284"/>
        <end position="304"/>
    </location>
</feature>
<feature type="transmembrane region" description="Helical" evidence="2">
    <location>
        <begin position="433"/>
        <end position="452"/>
    </location>
</feature>
<feature type="transmembrane region" description="Helical" evidence="2">
    <location>
        <begin position="113"/>
        <end position="138"/>
    </location>
</feature>
<protein>
    <submittedName>
        <fullName evidence="4">Major facilitator superfamily protein</fullName>
    </submittedName>
</protein>
<dbReference type="STRING" id="1227496.C489_02351"/>
<sequence length="458" mass="47772">MVLPADFPGELYKRGDIGARSRIESQYGSVAVHVVYVSGIFHTRTRFRNGTLSTAGRRRGDVTTETATGERPDGRRSWVVAIVGAIAMVFTFGTAFSYGVFQRPFGEAFGVSPVALSGVFAVMLFTFFIGSGVIGVFAARVPARIVLLACAVATGAIAPTLYAVESPVGLTVVFAVLGLALGTVFVVLASVVPRWFDRRRGAATGLIFVGNGLGLFVLPPIWQRTLTRVGVRQGFLVVMAVTAVAFLLAGLTCRRPTWAERSTATAGDLLEWTRGLVGTRSFRLLFVGVGLAFAWYQLLTAYAIDLFAARGLTAADAATAYGLIGGVSIISRLGSGYATDRVGSLRAFLASLCCAAAGIALLFLPQLSVLAVAIFLTGLGLGGCATLYVPLVMGIYDPEKDTAIVGVFNVAIGTSALVMPLLGTASIAYTGGYTAAIALTFVATLASLWATIAGTTSA</sequence>
<dbReference type="Proteomes" id="UP000011632">
    <property type="component" value="Unassembled WGS sequence"/>
</dbReference>
<feature type="transmembrane region" description="Helical" evidence="2">
    <location>
        <begin position="78"/>
        <end position="101"/>
    </location>
</feature>
<evidence type="ECO:0000313" key="4">
    <source>
        <dbReference type="EMBL" id="ELY70396.1"/>
    </source>
</evidence>
<dbReference type="GO" id="GO:0022857">
    <property type="term" value="F:transmembrane transporter activity"/>
    <property type="evidence" value="ECO:0007669"/>
    <property type="project" value="InterPro"/>
</dbReference>
<comment type="caution">
    <text evidence="4">The sequence shown here is derived from an EMBL/GenBank/DDBJ whole genome shotgun (WGS) entry which is preliminary data.</text>
</comment>
<feature type="transmembrane region" description="Helical" evidence="2">
    <location>
        <begin position="403"/>
        <end position="427"/>
    </location>
</feature>
<dbReference type="InterPro" id="IPR011701">
    <property type="entry name" value="MFS"/>
</dbReference>
<proteinExistence type="predicted"/>
<dbReference type="PATRIC" id="fig|1227496.3.peg.479"/>
<feature type="compositionally biased region" description="Basic and acidic residues" evidence="1">
    <location>
        <begin position="58"/>
        <end position="71"/>
    </location>
</feature>
<evidence type="ECO:0000256" key="1">
    <source>
        <dbReference type="SAM" id="MobiDB-lite"/>
    </source>
</evidence>
<feature type="domain" description="Major facilitator superfamily (MFS) profile" evidence="3">
    <location>
        <begin position="77"/>
        <end position="458"/>
    </location>
</feature>
<keyword evidence="5" id="KW-1185">Reference proteome</keyword>
<dbReference type="SUPFAM" id="SSF103473">
    <property type="entry name" value="MFS general substrate transporter"/>
    <property type="match status" value="1"/>
</dbReference>
<evidence type="ECO:0000259" key="3">
    <source>
        <dbReference type="PROSITE" id="PS50850"/>
    </source>
</evidence>
<name>L9Y9T3_9EURY</name>
<feature type="transmembrane region" description="Helical" evidence="2">
    <location>
        <begin position="203"/>
        <end position="222"/>
    </location>
</feature>
<feature type="transmembrane region" description="Helical" evidence="2">
    <location>
        <begin position="170"/>
        <end position="191"/>
    </location>
</feature>
<feature type="transmembrane region" description="Helical" evidence="2">
    <location>
        <begin position="145"/>
        <end position="164"/>
    </location>
</feature>
<dbReference type="PANTHER" id="PTHR11360:SF284">
    <property type="entry name" value="EG:103B4.3 PROTEIN-RELATED"/>
    <property type="match status" value="1"/>
</dbReference>
<keyword evidence="2" id="KW-1133">Transmembrane helix</keyword>
<feature type="transmembrane region" description="Helical" evidence="2">
    <location>
        <begin position="370"/>
        <end position="391"/>
    </location>
</feature>
<dbReference type="InterPro" id="IPR020846">
    <property type="entry name" value="MFS_dom"/>
</dbReference>
<dbReference type="EMBL" id="AOID01000009">
    <property type="protein sequence ID" value="ELY70396.1"/>
    <property type="molecule type" value="Genomic_DNA"/>
</dbReference>
<feature type="transmembrane region" description="Helical" evidence="2">
    <location>
        <begin position="310"/>
        <end position="333"/>
    </location>
</feature>
<dbReference type="AlphaFoldDB" id="L9Y9T3"/>
<dbReference type="Gene3D" id="1.20.1250.20">
    <property type="entry name" value="MFS general substrate transporter like domains"/>
    <property type="match status" value="2"/>
</dbReference>
<organism evidence="4 5">
    <name type="scientific">Natrinema versiforme JCM 10478</name>
    <dbReference type="NCBI Taxonomy" id="1227496"/>
    <lineage>
        <taxon>Archaea</taxon>
        <taxon>Methanobacteriati</taxon>
        <taxon>Methanobacteriota</taxon>
        <taxon>Stenosarchaea group</taxon>
        <taxon>Halobacteria</taxon>
        <taxon>Halobacteriales</taxon>
        <taxon>Natrialbaceae</taxon>
        <taxon>Natrinema</taxon>
    </lineage>
</organism>
<feature type="transmembrane region" description="Helical" evidence="2">
    <location>
        <begin position="234"/>
        <end position="253"/>
    </location>
</feature>